<evidence type="ECO:0000313" key="1">
    <source>
        <dbReference type="EMBL" id="MDP0587910.1"/>
    </source>
</evidence>
<protein>
    <submittedName>
        <fullName evidence="1">Uncharacterized protein</fullName>
    </submittedName>
</protein>
<evidence type="ECO:0000313" key="2">
    <source>
        <dbReference type="Proteomes" id="UP001178148"/>
    </source>
</evidence>
<name>A0AA90SRS8_9GAMM</name>
<comment type="caution">
    <text evidence="1">The sequence shown here is derived from an EMBL/GenBank/DDBJ whole genome shotgun (WGS) entry which is preliminary data.</text>
</comment>
<dbReference type="Proteomes" id="UP001178148">
    <property type="component" value="Unassembled WGS sequence"/>
</dbReference>
<keyword evidence="2" id="KW-1185">Reference proteome</keyword>
<accession>A0AA90SRS8</accession>
<dbReference type="AlphaFoldDB" id="A0AA90SRS8"/>
<sequence>MSSIVKLMGTLPPVDGQSDIVIDPMIGVDTVLQATKSFKLELFFVKGSDGNYHIQYKRYLSGNEAAVSMGVKTPIFGAASVVNKAAASKYKYHFEKEVFGCSTITYLMTRYNGWKSGNKMESWDAFTANKENRTRLAKLMVNMSTENNNANIELNDTVAGASFIL</sequence>
<gene>
    <name evidence="1" type="ORF">QS748_01345</name>
</gene>
<reference evidence="1 2" key="1">
    <citation type="journal article" date="2023" name="bioRxiv">
        <title>An intranuclear bacterial parasite of deep-sea mussels expresses apoptosis inhibitors acquired from its host.</title>
        <authorList>
            <person name="Gonzalez Porras M.A."/>
            <person name="Assie A."/>
            <person name="Tietjen M."/>
            <person name="Violette M."/>
            <person name="Kleiner M."/>
            <person name="Gruber-Vodicka H."/>
            <person name="Dubilier N."/>
            <person name="Leisch N."/>
        </authorList>
    </citation>
    <scope>NUCLEOTIDE SEQUENCE [LARGE SCALE GENOMIC DNA]</scope>
    <source>
        <strain evidence="1">IAP13</strain>
    </source>
</reference>
<organism evidence="1 2">
    <name type="scientific">Candidatus Endonucleibacter bathymodioli</name>
    <dbReference type="NCBI Taxonomy" id="539814"/>
    <lineage>
        <taxon>Bacteria</taxon>
        <taxon>Pseudomonadati</taxon>
        <taxon>Pseudomonadota</taxon>
        <taxon>Gammaproteobacteria</taxon>
        <taxon>Oceanospirillales</taxon>
        <taxon>Endozoicomonadaceae</taxon>
        <taxon>Candidatus Endonucleibacter</taxon>
    </lineage>
</organism>
<dbReference type="EMBL" id="JASXSV010000001">
    <property type="protein sequence ID" value="MDP0587910.1"/>
    <property type="molecule type" value="Genomic_DNA"/>
</dbReference>
<proteinExistence type="predicted"/>